<protein>
    <submittedName>
        <fullName evidence="12">Hybrid signal transduction histidine kinase K</fullName>
    </submittedName>
</protein>
<dbReference type="Pfam" id="PF02518">
    <property type="entry name" value="HATPase_c"/>
    <property type="match status" value="1"/>
</dbReference>
<feature type="domain" description="Response regulatory" evidence="10">
    <location>
        <begin position="973"/>
        <end position="1094"/>
    </location>
</feature>
<dbReference type="PROSITE" id="PS50839">
    <property type="entry name" value="CHASE"/>
    <property type="match status" value="1"/>
</dbReference>
<dbReference type="GO" id="GO:0000155">
    <property type="term" value="F:phosphorelay sensor kinase activity"/>
    <property type="evidence" value="ECO:0007669"/>
    <property type="project" value="InterPro"/>
</dbReference>
<dbReference type="CDD" id="cd00156">
    <property type="entry name" value="REC"/>
    <property type="match status" value="2"/>
</dbReference>
<comment type="caution">
    <text evidence="12">The sequence shown here is derived from an EMBL/GenBank/DDBJ whole genome shotgun (WGS) entry which is preliminary data.</text>
</comment>
<dbReference type="SUPFAM" id="SSF52172">
    <property type="entry name" value="CheY-like"/>
    <property type="match status" value="3"/>
</dbReference>
<dbReference type="Gene3D" id="3.30.565.10">
    <property type="entry name" value="Histidine kinase-like ATPase, C-terminal domain"/>
    <property type="match status" value="1"/>
</dbReference>
<dbReference type="PROSITE" id="PS50110">
    <property type="entry name" value="RESPONSE_REGULATORY"/>
    <property type="match status" value="3"/>
</dbReference>
<evidence type="ECO:0000256" key="3">
    <source>
        <dbReference type="ARBA" id="ARBA00022692"/>
    </source>
</evidence>
<feature type="domain" description="Response regulatory" evidence="10">
    <location>
        <begin position="797"/>
        <end position="914"/>
    </location>
</feature>
<keyword evidence="13" id="KW-1185">Reference proteome</keyword>
<dbReference type="Gene3D" id="3.40.50.2300">
    <property type="match status" value="3"/>
</dbReference>
<evidence type="ECO:0000256" key="2">
    <source>
        <dbReference type="ARBA" id="ARBA00022553"/>
    </source>
</evidence>
<reference evidence="12" key="1">
    <citation type="submission" date="2020-06" db="EMBL/GenBank/DDBJ databases">
        <authorList>
            <consortium name="Plant Systems Biology data submission"/>
        </authorList>
    </citation>
    <scope>NUCLEOTIDE SEQUENCE</scope>
    <source>
        <strain evidence="12">D6</strain>
    </source>
</reference>
<feature type="domain" description="CHASE" evidence="11">
    <location>
        <begin position="155"/>
        <end position="356"/>
    </location>
</feature>
<sequence>MRPRTDRIPNTNAVDTDEEMGPIETERAFANTRQLVEGPFDRSPAPEESASGACTTCVRECSREGCDTRAKRLGDSSHAYSSTFGYRSACIIATLVLAVGAGASSLILGAGYHASQQSQESQYQRLGADLIHLFEMAIKEHLVAGLWIHQACRQRRDSLTHQEFRVVYESLASTGLDLQAIGWAMNVTGAQERAQVESHTRQFLQEEYPEFNYTGFRGFDPTRDENPATLHHDRTHYYPVHFVEPLEDLTVKAALLDFDISTSLVRRNAVLEAVNTKLPAMTSRMKGLQNIDSVSYSTMIMHPGVSLSDSTPESARRHVGDVSIVVIRIQEMIMKIRRQFNVAQPVSVFLYDSTEDLGIAQKSSSSVPEAPAFLGGAQFHADQGFDFDSHHHEDHDGSNLLTFSTEQGLEDVRASSHRYRFEKTMSVASRRWTFVAVFHDCTLPPTLPFLGLGASLIFLASLFLAFGMVSNHRRTTNIHQLKAQASAERANRMIEQEKQSTERQRELNQFVSHEIRSPIAAGISSCSFVQSALQDCRNNSCVNREESNQAEGSAKVLIEEAELQCIEEDVAVIDQSLQFVNDLLRNILDLHRASCNQMQIEMEPVNLLQDVLEPVASILHQRHIPDFEVLVECEDNLILLTDKLRLKQTVLNLGRNSTKFVTTGFVRLGAAVVNGNVQVYVEDSGPGIPQEKREHLFGRFQDALDALGQGTGLGLSLCKKLVELMGGQLGLDESYDSGVPGCPGARFVVDLATEPIEEYELFSSLEEDGDSVTPLPTLQELQQVMPARDRRLPENMTVLLVDDDWRLRTLFSKALSRVTEGWTIREAANGETALRLVEETKFDLVFMDQYMSCVVKQLLGTETVHAMRARGVSSIICGLSSNDVEKSFLQAGADCFLSKPLPTEQESLTDTLFHVLDSAPVKEGPASQKKAKRPSFTSRKFLRSDSGICTLLDDISESDESVAAVYALPKALRVMFVEPDMEVFESYRSCIRQIAPCWTCHHVSDGKTAIDVVAEHDQHWDLIFLDQMGCDKQNGLLLGTDIVTAMRELGVESVVCGLSTNQSARKDFLDAGATCFRTKPLFTTPEDFALELLSILGIPPSEATQGTPARLPPTNPTAARANSPLGQPATRNSALVSSSSQLLPPNLSVLLVDDSPMLRKMFSRCFQRVTHGWTIHEASTGEDALSVLESRAVDIVFLDQHTNSSMLGTDVATAIREQYGAAITICGLSGDDIEFDFLDAGADCFVRKPFPCDPDNLTKMLSRVVNSRGREEHTSQPLLPPNRNGVAAEMA</sequence>
<keyword evidence="12" id="KW-0418">Kinase</keyword>
<feature type="domain" description="Histidine kinase" evidence="9">
    <location>
        <begin position="510"/>
        <end position="755"/>
    </location>
</feature>
<dbReference type="SUPFAM" id="SSF55874">
    <property type="entry name" value="ATPase domain of HSP90 chaperone/DNA topoisomerase II/histidine kinase"/>
    <property type="match status" value="1"/>
</dbReference>
<dbReference type="SMART" id="SM00387">
    <property type="entry name" value="HATPase_c"/>
    <property type="match status" value="1"/>
</dbReference>
<dbReference type="SMART" id="SM01079">
    <property type="entry name" value="CHASE"/>
    <property type="match status" value="1"/>
</dbReference>
<feature type="region of interest" description="Disordered" evidence="7">
    <location>
        <begin position="1103"/>
        <end position="1131"/>
    </location>
</feature>
<comment type="subcellular location">
    <subcellularLocation>
        <location evidence="1">Membrane</location>
    </subcellularLocation>
</comment>
<dbReference type="PROSITE" id="PS50109">
    <property type="entry name" value="HIS_KIN"/>
    <property type="match status" value="1"/>
</dbReference>
<dbReference type="GO" id="GO:0016020">
    <property type="term" value="C:membrane"/>
    <property type="evidence" value="ECO:0007669"/>
    <property type="project" value="UniProtKB-SubCell"/>
</dbReference>
<evidence type="ECO:0000313" key="12">
    <source>
        <dbReference type="EMBL" id="CAB9523324.1"/>
    </source>
</evidence>
<evidence type="ECO:0000256" key="8">
    <source>
        <dbReference type="SAM" id="Phobius"/>
    </source>
</evidence>
<dbReference type="InterPro" id="IPR001789">
    <property type="entry name" value="Sig_transdc_resp-reg_receiver"/>
</dbReference>
<accession>A0A9N8EQD4</accession>
<dbReference type="InterPro" id="IPR006189">
    <property type="entry name" value="CHASE_dom"/>
</dbReference>
<keyword evidence="5 8" id="KW-0472">Membrane</keyword>
<evidence type="ECO:0000313" key="13">
    <source>
        <dbReference type="Proteomes" id="UP001153069"/>
    </source>
</evidence>
<evidence type="ECO:0000259" key="10">
    <source>
        <dbReference type="PROSITE" id="PS50110"/>
    </source>
</evidence>
<feature type="modified residue" description="4-aspartylphosphate" evidence="6">
    <location>
        <position position="1026"/>
    </location>
</feature>
<evidence type="ECO:0000256" key="4">
    <source>
        <dbReference type="ARBA" id="ARBA00022989"/>
    </source>
</evidence>
<evidence type="ECO:0000256" key="6">
    <source>
        <dbReference type="PROSITE-ProRule" id="PRU00169"/>
    </source>
</evidence>
<gene>
    <name evidence="12" type="ORF">SEMRO_1404_G269710.1</name>
</gene>
<dbReference type="InterPro" id="IPR011006">
    <property type="entry name" value="CheY-like_superfamily"/>
</dbReference>
<name>A0A9N8EQD4_9STRA</name>
<evidence type="ECO:0000256" key="7">
    <source>
        <dbReference type="SAM" id="MobiDB-lite"/>
    </source>
</evidence>
<feature type="transmembrane region" description="Helical" evidence="8">
    <location>
        <begin position="89"/>
        <end position="112"/>
    </location>
</feature>
<keyword evidence="12" id="KW-0808">Transferase</keyword>
<dbReference type="SUPFAM" id="SSF47384">
    <property type="entry name" value="Homodimeric domain of signal transducing histidine kinase"/>
    <property type="match status" value="1"/>
</dbReference>
<dbReference type="InterPro" id="IPR005467">
    <property type="entry name" value="His_kinase_dom"/>
</dbReference>
<dbReference type="InterPro" id="IPR003594">
    <property type="entry name" value="HATPase_dom"/>
</dbReference>
<dbReference type="PANTHER" id="PTHR45339">
    <property type="entry name" value="HYBRID SIGNAL TRANSDUCTION HISTIDINE KINASE J"/>
    <property type="match status" value="1"/>
</dbReference>
<evidence type="ECO:0000256" key="5">
    <source>
        <dbReference type="ARBA" id="ARBA00023136"/>
    </source>
</evidence>
<feature type="region of interest" description="Disordered" evidence="7">
    <location>
        <begin position="1"/>
        <end position="23"/>
    </location>
</feature>
<dbReference type="Proteomes" id="UP001153069">
    <property type="component" value="Unassembled WGS sequence"/>
</dbReference>
<dbReference type="Gene3D" id="3.30.450.350">
    <property type="entry name" value="CHASE domain"/>
    <property type="match status" value="1"/>
</dbReference>
<keyword evidence="2 6" id="KW-0597">Phosphoprotein</keyword>
<evidence type="ECO:0000259" key="9">
    <source>
        <dbReference type="PROSITE" id="PS50109"/>
    </source>
</evidence>
<organism evidence="12 13">
    <name type="scientific">Seminavis robusta</name>
    <dbReference type="NCBI Taxonomy" id="568900"/>
    <lineage>
        <taxon>Eukaryota</taxon>
        <taxon>Sar</taxon>
        <taxon>Stramenopiles</taxon>
        <taxon>Ochrophyta</taxon>
        <taxon>Bacillariophyta</taxon>
        <taxon>Bacillariophyceae</taxon>
        <taxon>Bacillariophycidae</taxon>
        <taxon>Naviculales</taxon>
        <taxon>Naviculaceae</taxon>
        <taxon>Seminavis</taxon>
    </lineage>
</organism>
<evidence type="ECO:0000259" key="11">
    <source>
        <dbReference type="PROSITE" id="PS50839"/>
    </source>
</evidence>
<keyword evidence="4 8" id="KW-1133">Transmembrane helix</keyword>
<dbReference type="Gene3D" id="1.10.287.130">
    <property type="match status" value="1"/>
</dbReference>
<keyword evidence="3 8" id="KW-0812">Transmembrane</keyword>
<dbReference type="InterPro" id="IPR036097">
    <property type="entry name" value="HisK_dim/P_sf"/>
</dbReference>
<feature type="modified residue" description="4-aspartylphosphate" evidence="6">
    <location>
        <position position="848"/>
    </location>
</feature>
<evidence type="ECO:0000256" key="1">
    <source>
        <dbReference type="ARBA" id="ARBA00004370"/>
    </source>
</evidence>
<dbReference type="InterPro" id="IPR036890">
    <property type="entry name" value="HATPase_C_sf"/>
</dbReference>
<dbReference type="Pfam" id="PF00072">
    <property type="entry name" value="Response_reg"/>
    <property type="match status" value="2"/>
</dbReference>
<dbReference type="PANTHER" id="PTHR45339:SF5">
    <property type="entry name" value="HISTIDINE KINASE"/>
    <property type="match status" value="1"/>
</dbReference>
<dbReference type="EMBL" id="CAICTM010001402">
    <property type="protein sequence ID" value="CAB9523324.1"/>
    <property type="molecule type" value="Genomic_DNA"/>
</dbReference>
<dbReference type="SMART" id="SM00448">
    <property type="entry name" value="REC"/>
    <property type="match status" value="3"/>
</dbReference>
<dbReference type="Pfam" id="PF03924">
    <property type="entry name" value="CHASE"/>
    <property type="match status" value="1"/>
</dbReference>
<dbReference type="InterPro" id="IPR042240">
    <property type="entry name" value="CHASE_sf"/>
</dbReference>
<dbReference type="PRINTS" id="PR00344">
    <property type="entry name" value="BCTRLSENSOR"/>
</dbReference>
<proteinExistence type="predicted"/>
<feature type="region of interest" description="Disordered" evidence="7">
    <location>
        <begin position="1266"/>
        <end position="1291"/>
    </location>
</feature>
<dbReference type="InterPro" id="IPR004358">
    <property type="entry name" value="Sig_transdc_His_kin-like_C"/>
</dbReference>
<feature type="domain" description="Response regulatory" evidence="10">
    <location>
        <begin position="1148"/>
        <end position="1263"/>
    </location>
</feature>
<feature type="modified residue" description="4-aspartylphosphate" evidence="6">
    <location>
        <position position="1199"/>
    </location>
</feature>